<dbReference type="Proteomes" id="UP000234881">
    <property type="component" value="Unassembled WGS sequence"/>
</dbReference>
<dbReference type="AlphaFoldDB" id="A0A2N5XRQ5"/>
<keyword evidence="1" id="KW-1133">Transmembrane helix</keyword>
<name>A0A2N5XRQ5_9HYPH</name>
<evidence type="ECO:0000313" key="3">
    <source>
        <dbReference type="Proteomes" id="UP000234881"/>
    </source>
</evidence>
<evidence type="ECO:0000256" key="1">
    <source>
        <dbReference type="SAM" id="Phobius"/>
    </source>
</evidence>
<evidence type="ECO:0000313" key="2">
    <source>
        <dbReference type="EMBL" id="PLW77179.1"/>
    </source>
</evidence>
<dbReference type="EMBL" id="PKUQ01000019">
    <property type="protein sequence ID" value="PLW77179.1"/>
    <property type="molecule type" value="Genomic_DNA"/>
</dbReference>
<keyword evidence="1" id="KW-0812">Transmembrane</keyword>
<accession>A0A2N5XRQ5</accession>
<dbReference type="OrthoDB" id="7677074at2"/>
<dbReference type="RefSeq" id="WP_101533869.1">
    <property type="nucleotide sequence ID" value="NZ_PKUQ01000019.1"/>
</dbReference>
<reference evidence="2 3" key="1">
    <citation type="submission" date="2018-01" db="EMBL/GenBank/DDBJ databases">
        <title>The draft genome sequence of Cohaesibacter sp. H1304.</title>
        <authorList>
            <person name="Wang N.-N."/>
            <person name="Du Z.-J."/>
        </authorList>
    </citation>
    <scope>NUCLEOTIDE SEQUENCE [LARGE SCALE GENOMIC DNA]</scope>
    <source>
        <strain evidence="2 3">H1304</strain>
    </source>
</reference>
<keyword evidence="1" id="KW-0472">Membrane</keyword>
<gene>
    <name evidence="2" type="ORF">C0081_10930</name>
</gene>
<comment type="caution">
    <text evidence="2">The sequence shown here is derived from an EMBL/GenBank/DDBJ whole genome shotgun (WGS) entry which is preliminary data.</text>
</comment>
<protein>
    <submittedName>
        <fullName evidence="2">Uncharacterized protein</fullName>
    </submittedName>
</protein>
<sequence>MSQTEQKPKQLDLEWDHLSKTQAIQAVQRETGITLSPDDPILAMATILSVFSQSLEINLANTIEAFSTQSRADVGTVVATVDQKLDATAAELTKIASSVAEDNVTNVIKTISHFSEHIGILKQSMRRTTIVNGVFLTLTWLAVLAIFLILRK</sequence>
<organism evidence="2 3">
    <name type="scientific">Cohaesibacter celericrescens</name>
    <dbReference type="NCBI Taxonomy" id="2067669"/>
    <lineage>
        <taxon>Bacteria</taxon>
        <taxon>Pseudomonadati</taxon>
        <taxon>Pseudomonadota</taxon>
        <taxon>Alphaproteobacteria</taxon>
        <taxon>Hyphomicrobiales</taxon>
        <taxon>Cohaesibacteraceae</taxon>
    </lineage>
</organism>
<proteinExistence type="predicted"/>
<keyword evidence="3" id="KW-1185">Reference proteome</keyword>
<feature type="transmembrane region" description="Helical" evidence="1">
    <location>
        <begin position="130"/>
        <end position="150"/>
    </location>
</feature>